<dbReference type="Proteomes" id="UP000187455">
    <property type="component" value="Unassembled WGS sequence"/>
</dbReference>
<keyword evidence="2" id="KW-1185">Reference proteome</keyword>
<evidence type="ECO:0000313" key="1">
    <source>
        <dbReference type="EMBL" id="OLY83640.1"/>
    </source>
</evidence>
<sequence length="218" mass="24390">MAIDYLTSKSNNKSISVRILWKVIIKGFHNVWPESEIKINGESLGDAWNSDILSLSPRPQKFEEFQNIIPFHKLSMWLTWSLVEAIEKIGGLNISEIHLLTGLPEYRNGGLMIDMGVLALEKSIVMAQISNGKVNVEDNTPLFEVNSQVVIEWRALTITLLDKLHLTLCDKLGLQISEFPLNKLLEAGSWKAGRELSSKLRPKTGNPPIGIISDGTIF</sequence>
<organism evidence="1 2">
    <name type="scientific">Smittium mucronatum</name>
    <dbReference type="NCBI Taxonomy" id="133383"/>
    <lineage>
        <taxon>Eukaryota</taxon>
        <taxon>Fungi</taxon>
        <taxon>Fungi incertae sedis</taxon>
        <taxon>Zoopagomycota</taxon>
        <taxon>Kickxellomycotina</taxon>
        <taxon>Harpellomycetes</taxon>
        <taxon>Harpellales</taxon>
        <taxon>Legeriomycetaceae</taxon>
        <taxon>Smittium</taxon>
    </lineage>
</organism>
<dbReference type="OrthoDB" id="2153176at2759"/>
<dbReference type="InterPro" id="IPR012469">
    <property type="entry name" value="DUF1688"/>
</dbReference>
<gene>
    <name evidence="1" type="ORF">AYI68_g2215</name>
</gene>
<dbReference type="AlphaFoldDB" id="A0A1R0H3B5"/>
<reference evidence="1 2" key="1">
    <citation type="journal article" date="2016" name="Mol. Biol. Evol.">
        <title>Genome-Wide Survey of Gut Fungi (Harpellales) Reveals the First Horizontally Transferred Ubiquitin Gene from a Mosquito Host.</title>
        <authorList>
            <person name="Wang Y."/>
            <person name="White M.M."/>
            <person name="Kvist S."/>
            <person name="Moncalvo J.M."/>
        </authorList>
    </citation>
    <scope>NUCLEOTIDE SEQUENCE [LARGE SCALE GENOMIC DNA]</scope>
    <source>
        <strain evidence="1 2">ALG-7-W6</strain>
    </source>
</reference>
<dbReference type="EMBL" id="LSSL01000812">
    <property type="protein sequence ID" value="OLY83640.1"/>
    <property type="molecule type" value="Genomic_DNA"/>
</dbReference>
<name>A0A1R0H3B5_9FUNG</name>
<evidence type="ECO:0000313" key="2">
    <source>
        <dbReference type="Proteomes" id="UP000187455"/>
    </source>
</evidence>
<dbReference type="STRING" id="133383.A0A1R0H3B5"/>
<comment type="caution">
    <text evidence="1">The sequence shown here is derived from an EMBL/GenBank/DDBJ whole genome shotgun (WGS) entry which is preliminary data.</text>
</comment>
<protein>
    <submittedName>
        <fullName evidence="1">Uracil catabolism protein 4</fullName>
    </submittedName>
</protein>
<dbReference type="Pfam" id="PF07958">
    <property type="entry name" value="DUF1688"/>
    <property type="match status" value="1"/>
</dbReference>
<proteinExistence type="predicted"/>
<accession>A0A1R0H3B5</accession>
<dbReference type="PANTHER" id="PTHR31687:SF3">
    <property type="entry name" value="PROTEIN URG3"/>
    <property type="match status" value="1"/>
</dbReference>
<dbReference type="PANTHER" id="PTHR31687">
    <property type="match status" value="1"/>
</dbReference>